<protein>
    <submittedName>
        <fullName evidence="1">Uncharacterized protein</fullName>
    </submittedName>
</protein>
<keyword evidence="2" id="KW-1185">Reference proteome</keyword>
<sequence length="244" mass="26935">MVLGVIRTILVAAAGTCGLYTLGGTGINVAQGAYPLCVQSPLEGAELHRFQCLRDPDATLKNMSRSEIVQLWHSLPPPRIKQMEGAYDGHVLHKGPLHPVSRFISHRLFGQGRGVWLGKEIRDNGSAGPNKVSWELGQEIHAGGSNGNNVFVESDGIQTFLGTTTRFRDFKVERCPSKLDKQPCVALDYNIGGKHSRSSCVWRGMRDELRMLQPGYYIGCGSMKVFGGMPNFTLFTLKKRTNKF</sequence>
<organism evidence="1 2">
    <name type="scientific">Triparma laevis f. longispina</name>
    <dbReference type="NCBI Taxonomy" id="1714387"/>
    <lineage>
        <taxon>Eukaryota</taxon>
        <taxon>Sar</taxon>
        <taxon>Stramenopiles</taxon>
        <taxon>Ochrophyta</taxon>
        <taxon>Bolidophyceae</taxon>
        <taxon>Parmales</taxon>
        <taxon>Triparmaceae</taxon>
        <taxon>Triparma</taxon>
    </lineage>
</organism>
<comment type="caution">
    <text evidence="1">The sequence shown here is derived from an EMBL/GenBank/DDBJ whole genome shotgun (WGS) entry which is preliminary data.</text>
</comment>
<reference evidence="2" key="1">
    <citation type="journal article" date="2023" name="Commun. Biol.">
        <title>Genome analysis of Parmales, the sister group of diatoms, reveals the evolutionary specialization of diatoms from phago-mixotrophs to photoautotrophs.</title>
        <authorList>
            <person name="Ban H."/>
            <person name="Sato S."/>
            <person name="Yoshikawa S."/>
            <person name="Yamada K."/>
            <person name="Nakamura Y."/>
            <person name="Ichinomiya M."/>
            <person name="Sato N."/>
            <person name="Blanc-Mathieu R."/>
            <person name="Endo H."/>
            <person name="Kuwata A."/>
            <person name="Ogata H."/>
        </authorList>
    </citation>
    <scope>NUCLEOTIDE SEQUENCE [LARGE SCALE GENOMIC DNA]</scope>
    <source>
        <strain evidence="2">NIES 3700</strain>
    </source>
</reference>
<dbReference type="EMBL" id="BRXW01000312">
    <property type="protein sequence ID" value="GMI17940.1"/>
    <property type="molecule type" value="Genomic_DNA"/>
</dbReference>
<dbReference type="OrthoDB" id="4538712at2759"/>
<gene>
    <name evidence="1" type="ORF">TrLO_g10579</name>
</gene>
<evidence type="ECO:0000313" key="1">
    <source>
        <dbReference type="EMBL" id="GMI17940.1"/>
    </source>
</evidence>
<dbReference type="Proteomes" id="UP001165122">
    <property type="component" value="Unassembled WGS sequence"/>
</dbReference>
<dbReference type="AlphaFoldDB" id="A0A9W7FTN6"/>
<evidence type="ECO:0000313" key="2">
    <source>
        <dbReference type="Proteomes" id="UP001165122"/>
    </source>
</evidence>
<accession>A0A9W7FTN6</accession>
<proteinExistence type="predicted"/>
<name>A0A9W7FTN6_9STRA</name>